<feature type="binding site" evidence="5">
    <location>
        <begin position="229"/>
        <end position="236"/>
    </location>
    <ligand>
        <name>ATP</name>
        <dbReference type="ChEBI" id="CHEBI:30616"/>
    </ligand>
</feature>
<dbReference type="EC" id="3.6.4.12" evidence="7"/>
<dbReference type="GO" id="GO:0016787">
    <property type="term" value="F:hydrolase activity"/>
    <property type="evidence" value="ECO:0007669"/>
    <property type="project" value="UniProtKB-KW"/>
</dbReference>
<proteinExistence type="predicted"/>
<keyword evidence="3 5" id="KW-0347">Helicase</keyword>
<evidence type="ECO:0000313" key="7">
    <source>
        <dbReference type="EMBL" id="MBM7634336.1"/>
    </source>
</evidence>
<dbReference type="InterPro" id="IPR048228">
    <property type="entry name" value="HelD_bacillota"/>
</dbReference>
<dbReference type="InterPro" id="IPR000212">
    <property type="entry name" value="DNA_helicase_UvrD/REP"/>
</dbReference>
<evidence type="ECO:0000256" key="3">
    <source>
        <dbReference type="ARBA" id="ARBA00022806"/>
    </source>
</evidence>
<dbReference type="Pfam" id="PF00580">
    <property type="entry name" value="UvrD-helicase"/>
    <property type="match status" value="1"/>
</dbReference>
<dbReference type="PANTHER" id="PTHR11070">
    <property type="entry name" value="UVRD / RECB / PCRA DNA HELICASE FAMILY MEMBER"/>
    <property type="match status" value="1"/>
</dbReference>
<evidence type="ECO:0000256" key="1">
    <source>
        <dbReference type="ARBA" id="ARBA00022741"/>
    </source>
</evidence>
<accession>A0ABS2PGW8</accession>
<protein>
    <submittedName>
        <fullName evidence="7">DNA helicase-2/ATP-dependent DNA helicase PcrA</fullName>
        <ecNumber evidence="7">3.6.4.12</ecNumber>
    </submittedName>
</protein>
<evidence type="ECO:0000256" key="4">
    <source>
        <dbReference type="ARBA" id="ARBA00022840"/>
    </source>
</evidence>
<evidence type="ECO:0000313" key="8">
    <source>
        <dbReference type="Proteomes" id="UP000741863"/>
    </source>
</evidence>
<evidence type="ECO:0000256" key="5">
    <source>
        <dbReference type="PROSITE-ProRule" id="PRU00560"/>
    </source>
</evidence>
<dbReference type="RefSeq" id="WP_204699089.1">
    <property type="nucleotide sequence ID" value="NZ_JAFBEC010000011.1"/>
</dbReference>
<dbReference type="Proteomes" id="UP000741863">
    <property type="component" value="Unassembled WGS sequence"/>
</dbReference>
<feature type="domain" description="UvrD-like helicase ATP-binding" evidence="6">
    <location>
        <begin position="208"/>
        <end position="579"/>
    </location>
</feature>
<evidence type="ECO:0000259" key="6">
    <source>
        <dbReference type="PROSITE" id="PS51198"/>
    </source>
</evidence>
<keyword evidence="2 5" id="KW-0378">Hydrolase</keyword>
<dbReference type="NCBIfam" id="NF041464">
    <property type="entry name" value="HelD_BACSU"/>
    <property type="match status" value="1"/>
</dbReference>
<dbReference type="SUPFAM" id="SSF52540">
    <property type="entry name" value="P-loop containing nucleoside triphosphate hydrolases"/>
    <property type="match status" value="1"/>
</dbReference>
<dbReference type="GO" id="GO:0003678">
    <property type="term" value="F:DNA helicase activity"/>
    <property type="evidence" value="ECO:0007669"/>
    <property type="project" value="UniProtKB-EC"/>
</dbReference>
<dbReference type="EMBL" id="JAFBEC010000011">
    <property type="protein sequence ID" value="MBM7634336.1"/>
    <property type="molecule type" value="Genomic_DNA"/>
</dbReference>
<dbReference type="PROSITE" id="PS51198">
    <property type="entry name" value="UVRD_HELICASE_ATP_BIND"/>
    <property type="match status" value="1"/>
</dbReference>
<evidence type="ECO:0000256" key="2">
    <source>
        <dbReference type="ARBA" id="ARBA00022801"/>
    </source>
</evidence>
<sequence>MSEKAYEQQRLQEVLQTIDEKVAARIEGAGMTKEEVIELRRTFWDDVTINLDEPDDVIETEASIRQQAELLSQQERFHQVLTKQLATYERMKDSPYFGKLNFVEDGERAEEEIYIGLSSLQDRDDDDFLVYDWRAPISSMYYDYAPGEARYETDDEVVTGQMKRKRQFIIRQGELSGMFDTGLTIGDQLLQHLLSQASSNEMKSIVTTIQKEQNAIIRNERARMLIVQGAAGSGKTSAAMQRVAYLLYTYRNTFDSGNMLLLSPNPLFNQYVSGVLPELGEENLKQTTFQHHISRRLPEGWTLESPYGQIERQLASEQLEEDLSLTAQDLPVRLDRYIDRLKDDGMTFYSIMYRNQVWKSAEDLARRFYDFDETISIDNRIEIMSGELVAGLQQLEKKQLHEDWVTDAMEDQPRELYALASRKVMQKQDEKETYNSHVQEDRLVRKYVVRQTIKPLKAQIEKHEFVDVEQLYENFTNRIVNQHLRFEDAAPFFYLNDQVKGRPDTADIRFLFIDEAQDYTSMHIRYLENLFPRARFTLLGDVEQAVHQHTAEGQSILTLADDEDRHVERITLKQSYRSTARIMNFAKELLPKDPEMIPFQREGDLPVIRSFASNEAMQQAMFEKSSAWQGDGKLAILTKTMAEANILAHACHEYAQLITETTDRFKKQVLIAPSYLAKGIEFDEVIMYGVDDETYQTKNDYHLLYTGCTRAMHQLEWFVVGKPQQVLQSIDADLYKWIDG</sequence>
<dbReference type="Gene3D" id="3.40.50.300">
    <property type="entry name" value="P-loop containing nucleotide triphosphate hydrolases"/>
    <property type="match status" value="2"/>
</dbReference>
<gene>
    <name evidence="7" type="ORF">JOD17_003438</name>
</gene>
<organism evidence="7 8">
    <name type="scientific">Geomicrobium sediminis</name>
    <dbReference type="NCBI Taxonomy" id="1347788"/>
    <lineage>
        <taxon>Bacteria</taxon>
        <taxon>Bacillati</taxon>
        <taxon>Bacillota</taxon>
        <taxon>Bacilli</taxon>
        <taxon>Bacillales</taxon>
        <taxon>Geomicrobium</taxon>
    </lineage>
</organism>
<keyword evidence="1 5" id="KW-0547">Nucleotide-binding</keyword>
<dbReference type="InterPro" id="IPR014016">
    <property type="entry name" value="UvrD-like_ATP-bd"/>
</dbReference>
<keyword evidence="8" id="KW-1185">Reference proteome</keyword>
<comment type="caution">
    <text evidence="7">The sequence shown here is derived from an EMBL/GenBank/DDBJ whole genome shotgun (WGS) entry which is preliminary data.</text>
</comment>
<keyword evidence="4 5" id="KW-0067">ATP-binding</keyword>
<dbReference type="InterPro" id="IPR027417">
    <property type="entry name" value="P-loop_NTPase"/>
</dbReference>
<reference evidence="7 8" key="1">
    <citation type="submission" date="2021-01" db="EMBL/GenBank/DDBJ databases">
        <title>Genomic Encyclopedia of Type Strains, Phase IV (KMG-IV): sequencing the most valuable type-strain genomes for metagenomic binning, comparative biology and taxonomic classification.</title>
        <authorList>
            <person name="Goeker M."/>
        </authorList>
    </citation>
    <scope>NUCLEOTIDE SEQUENCE [LARGE SCALE GENOMIC DNA]</scope>
    <source>
        <strain evidence="7 8">DSM 25540</strain>
    </source>
</reference>
<name>A0ABS2PGW8_9BACL</name>
<dbReference type="PANTHER" id="PTHR11070:SF17">
    <property type="entry name" value="DNA HELICASE IV"/>
    <property type="match status" value="1"/>
</dbReference>